<feature type="transmembrane region" description="Helical" evidence="4">
    <location>
        <begin position="160"/>
        <end position="181"/>
    </location>
</feature>
<evidence type="ECO:0000313" key="5">
    <source>
        <dbReference type="EMBL" id="ART68267.1"/>
    </source>
</evidence>
<dbReference type="SUPFAM" id="SSF55874">
    <property type="entry name" value="ATPase domain of HSP90 chaperone/DNA topoisomerase II/histidine kinase"/>
    <property type="match status" value="1"/>
</dbReference>
<feature type="transmembrane region" description="Helical" evidence="4">
    <location>
        <begin position="51"/>
        <end position="68"/>
    </location>
</feature>
<keyword evidence="4" id="KW-1133">Transmembrane helix</keyword>
<feature type="transmembrane region" description="Helical" evidence="4">
    <location>
        <begin position="456"/>
        <end position="475"/>
    </location>
</feature>
<feature type="transmembrane region" description="Helical" evidence="4">
    <location>
        <begin position="109"/>
        <end position="127"/>
    </location>
</feature>
<feature type="transmembrane region" description="Helical" evidence="4">
    <location>
        <begin position="80"/>
        <end position="97"/>
    </location>
</feature>
<feature type="transmembrane region" description="Helical" evidence="4">
    <location>
        <begin position="495"/>
        <end position="517"/>
    </location>
</feature>
<dbReference type="InterPro" id="IPR050482">
    <property type="entry name" value="Sensor_HK_TwoCompSys"/>
</dbReference>
<keyword evidence="1" id="KW-0808">Transferase</keyword>
<evidence type="ECO:0000256" key="1">
    <source>
        <dbReference type="ARBA" id="ARBA00022679"/>
    </source>
</evidence>
<dbReference type="Gene3D" id="3.30.565.10">
    <property type="entry name" value="Histidine kinase-like ATPase, C-terminal domain"/>
    <property type="match status" value="1"/>
</dbReference>
<keyword evidence="5" id="KW-0067">ATP-binding</keyword>
<sequence>MAASDGATTELQTDAPRRHLMRRAATVGLLMRNCVGLAVALVALADPASTRLPAGTWVLVILAVWSAYRITTRTHGRTVLAVDFLLVLAVCAAIPVLTPDPHFYLTNSAPQAIAGTAVISFAVSVPARISLPITLAVAAGYAWGSAHVVGWGHVTAVAALYYFALQWSTSVLIRLMVLRVADAVGQARAGRRAAELVQQINDAVWEFDREQLALLHDTAASTLLMVGQGAVASPERLSAQARRDLQLLQHGPWIAPPERLELVGELRDAAAHLVTPVEFHGVGELWLAGETGRLVLAAAREVMNNVDRHAEANLLSITVSPDAVVCVDDGIGFDPGAPRSGHGVTDSIIDRMVRAGGQAQIRSSPGAGTSVELSWPHTFPEVDAHPAVSDPDRLIDRVRIRYGLALTGYALANLAFAVPQAGLASGGRAVDVVLGVVAACAVLTAVPGIMRGRWGFARPAIGALMLVTVLQPLLLPPELVGGYAHWAQNAVGWCALPLLLGMSTGRGAAVLVGFWTLGAAAELICRPDWALLVNIGLGTASILAVQLFALLFNGLVRGAAAQAHAETDAHHRLVVVDRVSRAVRDEYQRRYARLVDNVLPLLHQLSGTGSADAALQRAARAESRRLRALFDQEATFDHPLMRQVRRLVDTAESSDTDVAIDLGGSLPVLDVDEISALTMPLERIVGAAPASIRLVVNGTESEVSVSIVCEGMVDDPHLGRDLESAGCAEVVTSGPLVWVLVRHVLVPA</sequence>
<dbReference type="PANTHER" id="PTHR24421:SF61">
    <property type="entry name" value="OXYGEN SENSOR HISTIDINE KINASE NREB"/>
    <property type="match status" value="1"/>
</dbReference>
<accession>A0A1Y0BZG5</accession>
<evidence type="ECO:0000256" key="3">
    <source>
        <dbReference type="ARBA" id="ARBA00023012"/>
    </source>
</evidence>
<dbReference type="GO" id="GO:0000160">
    <property type="term" value="P:phosphorelay signal transduction system"/>
    <property type="evidence" value="ECO:0007669"/>
    <property type="project" value="UniProtKB-KW"/>
</dbReference>
<dbReference type="Proteomes" id="UP000195331">
    <property type="component" value="Chromosome"/>
</dbReference>
<dbReference type="KEGG" id="mdx:BTO20_06420"/>
<gene>
    <name evidence="5" type="ORF">BTO20_06420</name>
</gene>
<keyword evidence="3" id="KW-0902">Two-component regulatory system</keyword>
<dbReference type="RefSeq" id="WP_087074345.1">
    <property type="nucleotide sequence ID" value="NZ_CP020809.1"/>
</dbReference>
<protein>
    <submittedName>
        <fullName evidence="5">ATP-binding protein</fullName>
    </submittedName>
</protein>
<evidence type="ECO:0000256" key="2">
    <source>
        <dbReference type="ARBA" id="ARBA00022777"/>
    </source>
</evidence>
<evidence type="ECO:0000256" key="4">
    <source>
        <dbReference type="SAM" id="Phobius"/>
    </source>
</evidence>
<dbReference type="InterPro" id="IPR036890">
    <property type="entry name" value="HATPase_C_sf"/>
</dbReference>
<evidence type="ECO:0000313" key="6">
    <source>
        <dbReference type="Proteomes" id="UP000195331"/>
    </source>
</evidence>
<dbReference type="GO" id="GO:0016301">
    <property type="term" value="F:kinase activity"/>
    <property type="evidence" value="ECO:0007669"/>
    <property type="project" value="UniProtKB-KW"/>
</dbReference>
<dbReference type="EMBL" id="CP020809">
    <property type="protein sequence ID" value="ART68267.1"/>
    <property type="molecule type" value="Genomic_DNA"/>
</dbReference>
<keyword evidence="4" id="KW-0472">Membrane</keyword>
<keyword evidence="2" id="KW-0418">Kinase</keyword>
<organism evidence="5 6">
    <name type="scientific">Mycobacterium dioxanotrophicus</name>
    <dbReference type="NCBI Taxonomy" id="482462"/>
    <lineage>
        <taxon>Bacteria</taxon>
        <taxon>Bacillati</taxon>
        <taxon>Actinomycetota</taxon>
        <taxon>Actinomycetes</taxon>
        <taxon>Mycobacteriales</taxon>
        <taxon>Mycobacteriaceae</taxon>
        <taxon>Mycobacterium</taxon>
    </lineage>
</organism>
<feature type="transmembrane region" description="Helical" evidence="4">
    <location>
        <begin position="429"/>
        <end position="449"/>
    </location>
</feature>
<reference evidence="5 6" key="1">
    <citation type="submission" date="2017-04" db="EMBL/GenBank/DDBJ databases">
        <title>Whole Genome Sequence of 1,4-Dioxane Degrading Bacterium Mycobacterium dioxanotrophicus PH-06.</title>
        <authorList>
            <person name="He Y."/>
        </authorList>
    </citation>
    <scope>NUCLEOTIDE SEQUENCE [LARGE SCALE GENOMIC DNA]</scope>
    <source>
        <strain evidence="5 6">PH-06</strain>
    </source>
</reference>
<feature type="transmembrane region" description="Helical" evidence="4">
    <location>
        <begin position="24"/>
        <end position="45"/>
    </location>
</feature>
<dbReference type="PANTHER" id="PTHR24421">
    <property type="entry name" value="NITRATE/NITRITE SENSOR PROTEIN NARX-RELATED"/>
    <property type="match status" value="1"/>
</dbReference>
<keyword evidence="4" id="KW-0812">Transmembrane</keyword>
<keyword evidence="5" id="KW-0547">Nucleotide-binding</keyword>
<feature type="transmembrane region" description="Helical" evidence="4">
    <location>
        <begin position="529"/>
        <end position="552"/>
    </location>
</feature>
<feature type="transmembrane region" description="Helical" evidence="4">
    <location>
        <begin position="134"/>
        <end position="154"/>
    </location>
</feature>
<feature type="transmembrane region" description="Helical" evidence="4">
    <location>
        <begin position="402"/>
        <end position="423"/>
    </location>
</feature>
<dbReference type="AlphaFoldDB" id="A0A1Y0BZG5"/>
<proteinExistence type="predicted"/>
<dbReference type="OrthoDB" id="3534856at2"/>
<dbReference type="GO" id="GO:0005524">
    <property type="term" value="F:ATP binding"/>
    <property type="evidence" value="ECO:0007669"/>
    <property type="project" value="UniProtKB-KW"/>
</dbReference>
<name>A0A1Y0BZG5_9MYCO</name>
<keyword evidence="6" id="KW-1185">Reference proteome</keyword>